<protein>
    <submittedName>
        <fullName evidence="5">Helix-turn-helix transcriptional regulator</fullName>
    </submittedName>
</protein>
<accession>A0A5R8ZW61</accession>
<dbReference type="Gene3D" id="1.10.10.10">
    <property type="entry name" value="Winged helix-like DNA-binding domain superfamily/Winged helix DNA-binding domain"/>
    <property type="match status" value="1"/>
</dbReference>
<keyword evidence="2" id="KW-0238">DNA-binding</keyword>
<proteinExistence type="predicted"/>
<dbReference type="GO" id="GO:0003677">
    <property type="term" value="F:DNA binding"/>
    <property type="evidence" value="ECO:0007669"/>
    <property type="project" value="UniProtKB-KW"/>
</dbReference>
<sequence>MRRTSFDHLPCPVAQALDLIGDSWNVLILREAFYGSTRFDQFLARLGIASNVLTRRLRALVDSGLLQRRQYNDHPPRFDYLLTERGRDLRPVLLTLLQWGKRHAGMASAAELVDTRNGRPVRIALVDADSGEPIGPQHQIHRREGDRLVPVFPQAIPQNTPHADHA</sequence>
<name>A0A5R8ZW61_PSENT</name>
<dbReference type="InterPro" id="IPR036390">
    <property type="entry name" value="WH_DNA-bd_sf"/>
</dbReference>
<dbReference type="SUPFAM" id="SSF46785">
    <property type="entry name" value="Winged helix' DNA-binding domain"/>
    <property type="match status" value="1"/>
</dbReference>
<dbReference type="PROSITE" id="PS51118">
    <property type="entry name" value="HTH_HXLR"/>
    <property type="match status" value="1"/>
</dbReference>
<comment type="caution">
    <text evidence="5">The sequence shown here is derived from an EMBL/GenBank/DDBJ whole genome shotgun (WGS) entry which is preliminary data.</text>
</comment>
<dbReference type="Pfam" id="PF01638">
    <property type="entry name" value="HxlR"/>
    <property type="match status" value="1"/>
</dbReference>
<evidence type="ECO:0000259" key="4">
    <source>
        <dbReference type="PROSITE" id="PS51118"/>
    </source>
</evidence>
<organism evidence="5 6">
    <name type="scientific">Pseudomonas nitroreducens</name>
    <dbReference type="NCBI Taxonomy" id="46680"/>
    <lineage>
        <taxon>Bacteria</taxon>
        <taxon>Pseudomonadati</taxon>
        <taxon>Pseudomonadota</taxon>
        <taxon>Gammaproteobacteria</taxon>
        <taxon>Pseudomonadales</taxon>
        <taxon>Pseudomonadaceae</taxon>
        <taxon>Pseudomonas</taxon>
    </lineage>
</organism>
<dbReference type="Proteomes" id="UP000307510">
    <property type="component" value="Unassembled WGS sequence"/>
</dbReference>
<dbReference type="AlphaFoldDB" id="A0A5R8ZW61"/>
<dbReference type="PANTHER" id="PTHR33204">
    <property type="entry name" value="TRANSCRIPTIONAL REGULATOR, MARR FAMILY"/>
    <property type="match status" value="1"/>
</dbReference>
<dbReference type="InterPro" id="IPR002577">
    <property type="entry name" value="HTH_HxlR"/>
</dbReference>
<evidence type="ECO:0000313" key="6">
    <source>
        <dbReference type="Proteomes" id="UP000307510"/>
    </source>
</evidence>
<keyword evidence="3" id="KW-0804">Transcription</keyword>
<reference evidence="6" key="2">
    <citation type="submission" date="2019-06" db="EMBL/GenBank/DDBJ databases">
        <title>AzeR, a transcriptional regulator that responds to azelaic acid in Pseudomonas nitroreducens.</title>
        <authorList>
            <person name="Bez C."/>
            <person name="Javvadi S.G."/>
            <person name="Bertani I."/>
            <person name="Devescovi G."/>
            <person name="Studholme D.J."/>
            <person name="Geller A."/>
            <person name="Levy A."/>
            <person name="Venturi V."/>
        </authorList>
    </citation>
    <scope>NUCLEOTIDE SEQUENCE [LARGE SCALE GENOMIC DNA]</scope>
    <source>
        <strain evidence="6">DSM 9128</strain>
    </source>
</reference>
<evidence type="ECO:0000256" key="3">
    <source>
        <dbReference type="ARBA" id="ARBA00023163"/>
    </source>
</evidence>
<dbReference type="PANTHER" id="PTHR33204:SF18">
    <property type="entry name" value="TRANSCRIPTIONAL REGULATORY PROTEIN"/>
    <property type="match status" value="1"/>
</dbReference>
<dbReference type="RefSeq" id="WP_138216758.1">
    <property type="nucleotide sequence ID" value="NZ_VASG01000010.1"/>
</dbReference>
<evidence type="ECO:0000313" key="5">
    <source>
        <dbReference type="EMBL" id="TLP69736.1"/>
    </source>
</evidence>
<keyword evidence="1" id="KW-0805">Transcription regulation</keyword>
<dbReference type="EMBL" id="VASG01000010">
    <property type="protein sequence ID" value="TLP69736.1"/>
    <property type="molecule type" value="Genomic_DNA"/>
</dbReference>
<evidence type="ECO:0000256" key="1">
    <source>
        <dbReference type="ARBA" id="ARBA00023015"/>
    </source>
</evidence>
<evidence type="ECO:0000256" key="2">
    <source>
        <dbReference type="ARBA" id="ARBA00023125"/>
    </source>
</evidence>
<feature type="domain" description="HTH hxlR-type" evidence="4">
    <location>
        <begin position="11"/>
        <end position="108"/>
    </location>
</feature>
<reference evidence="5 6" key="1">
    <citation type="submission" date="2019-05" db="EMBL/GenBank/DDBJ databases">
        <authorList>
            <person name="Moore K."/>
            <person name="O'Neill P."/>
            <person name="Farbos A."/>
            <person name="Studholme D.J."/>
        </authorList>
    </citation>
    <scope>NUCLEOTIDE SEQUENCE [LARGE SCALE GENOMIC DNA]</scope>
    <source>
        <strain evidence="5 6">DSM 9128</strain>
    </source>
</reference>
<dbReference type="InterPro" id="IPR036388">
    <property type="entry name" value="WH-like_DNA-bd_sf"/>
</dbReference>
<gene>
    <name evidence="5" type="ORF">FEA48_28195</name>
</gene>